<evidence type="ECO:0000313" key="1">
    <source>
        <dbReference type="EMBL" id="PED16399.1"/>
    </source>
</evidence>
<dbReference type="EMBL" id="NVMD01000002">
    <property type="protein sequence ID" value="PED16399.1"/>
    <property type="molecule type" value="Genomic_DNA"/>
</dbReference>
<dbReference type="RefSeq" id="WP_097877028.1">
    <property type="nucleotide sequence ID" value="NZ_NTYY01000019.1"/>
</dbReference>
<accession>A0A9X6U4R1</accession>
<name>A0A9X6U4R1_BACTU</name>
<organism evidence="1 2">
    <name type="scientific">Bacillus thuringiensis</name>
    <dbReference type="NCBI Taxonomy" id="1428"/>
    <lineage>
        <taxon>Bacteria</taxon>
        <taxon>Bacillati</taxon>
        <taxon>Bacillota</taxon>
        <taxon>Bacilli</taxon>
        <taxon>Bacillales</taxon>
        <taxon>Bacillaceae</taxon>
        <taxon>Bacillus</taxon>
        <taxon>Bacillus cereus group</taxon>
    </lineage>
</organism>
<gene>
    <name evidence="1" type="ORF">CON01_00685</name>
</gene>
<proteinExistence type="predicted"/>
<protein>
    <submittedName>
        <fullName evidence="1">Uncharacterized protein</fullName>
    </submittedName>
</protein>
<reference evidence="1 2" key="1">
    <citation type="submission" date="2017-09" db="EMBL/GenBank/DDBJ databases">
        <title>Large-scale bioinformatics analysis of Bacillus genomes uncovers conserved roles of natural products in bacterial physiology.</title>
        <authorList>
            <consortium name="Agbiome Team Llc"/>
            <person name="Bleich R.M."/>
            <person name="Grubbs K.J."/>
            <person name="Santa Maria K.C."/>
            <person name="Allen S.E."/>
            <person name="Farag S."/>
            <person name="Shank E.A."/>
            <person name="Bowers A."/>
        </authorList>
    </citation>
    <scope>NUCLEOTIDE SEQUENCE [LARGE SCALE GENOMIC DNA]</scope>
    <source>
        <strain evidence="1 2">AFS094940</strain>
    </source>
</reference>
<dbReference type="AlphaFoldDB" id="A0A9X6U4R1"/>
<comment type="caution">
    <text evidence="1">The sequence shown here is derived from an EMBL/GenBank/DDBJ whole genome shotgun (WGS) entry which is preliminary data.</text>
</comment>
<dbReference type="Proteomes" id="UP000220127">
    <property type="component" value="Unassembled WGS sequence"/>
</dbReference>
<evidence type="ECO:0000313" key="2">
    <source>
        <dbReference type="Proteomes" id="UP000220127"/>
    </source>
</evidence>
<sequence length="143" mass="16552">MELTIKEKVINLSYLNAYVVECEAMYGDADGWGEVEVGGFTRGKDEHLLKEFIEFCERMKNAYPHGRGGYDDYGHVEGFDKWFNADNLTIEEFESLPKKVQELSTEWLNDPQGDGIEATFRDYEVFYYDESGIKHKVEVKGIK</sequence>